<feature type="chain" id="PRO_5011586173" description="HEAT repeat domain-containing protein" evidence="1">
    <location>
        <begin position="22"/>
        <end position="351"/>
    </location>
</feature>
<dbReference type="OrthoDB" id="7702485at2"/>
<keyword evidence="3" id="KW-1185">Reference proteome</keyword>
<gene>
    <name evidence="2" type="ORF">SAMN04488026_100542</name>
</gene>
<dbReference type="STRING" id="571298.SAMN04488026_100542"/>
<dbReference type="AlphaFoldDB" id="A0A1G8M7B9"/>
<sequence>MKRGIAALVALAIGYSSSVHACSFHTYLPEMTVIDRLMMTENVVLARPAAGDPFRFEAVEALEGTLEQADLPTLVDSSTRRRLAANPEDAVLFARDGGGYGPFMRLAYVDSGYRALLEEVMARKEDWIMGDDLARYQFFADRLESEDQAIRGLALRELDRAPYDIFQQLDMAPAAAPILQELWQIDQIPFVPIRILLLGRSGDAAAQESVIAGLERAKKDGGRYLGPLAVALIELDGAGGVDRLVADYLSGQNDPGATESVVEALAIQAGAGDEALRTYILETLRGFVHAFPQHADAVARQFVLRYDYAMAEPLREVMTAGKIKSATDLIPVAAYVATSGEFSGAFGAVSE</sequence>
<protein>
    <recommendedName>
        <fullName evidence="4">HEAT repeat domain-containing protein</fullName>
    </recommendedName>
</protein>
<evidence type="ECO:0008006" key="4">
    <source>
        <dbReference type="Google" id="ProtNLM"/>
    </source>
</evidence>
<keyword evidence="1" id="KW-0732">Signal</keyword>
<proteinExistence type="predicted"/>
<dbReference type="RefSeq" id="WP_139188301.1">
    <property type="nucleotide sequence ID" value="NZ_FNEK01000005.1"/>
</dbReference>
<organism evidence="2 3">
    <name type="scientific">Aliiruegeria lutimaris</name>
    <dbReference type="NCBI Taxonomy" id="571298"/>
    <lineage>
        <taxon>Bacteria</taxon>
        <taxon>Pseudomonadati</taxon>
        <taxon>Pseudomonadota</taxon>
        <taxon>Alphaproteobacteria</taxon>
        <taxon>Rhodobacterales</taxon>
        <taxon>Roseobacteraceae</taxon>
        <taxon>Aliiruegeria</taxon>
    </lineage>
</organism>
<dbReference type="Proteomes" id="UP000199382">
    <property type="component" value="Unassembled WGS sequence"/>
</dbReference>
<evidence type="ECO:0000313" key="3">
    <source>
        <dbReference type="Proteomes" id="UP000199382"/>
    </source>
</evidence>
<accession>A0A1G8M7B9</accession>
<dbReference type="EMBL" id="FNEK01000005">
    <property type="protein sequence ID" value="SDI63785.1"/>
    <property type="molecule type" value="Genomic_DNA"/>
</dbReference>
<evidence type="ECO:0000256" key="1">
    <source>
        <dbReference type="SAM" id="SignalP"/>
    </source>
</evidence>
<reference evidence="2 3" key="1">
    <citation type="submission" date="2016-10" db="EMBL/GenBank/DDBJ databases">
        <authorList>
            <person name="de Groot N.N."/>
        </authorList>
    </citation>
    <scope>NUCLEOTIDE SEQUENCE [LARGE SCALE GENOMIC DNA]</scope>
    <source>
        <strain evidence="2 3">DSM 25294</strain>
    </source>
</reference>
<evidence type="ECO:0000313" key="2">
    <source>
        <dbReference type="EMBL" id="SDI63785.1"/>
    </source>
</evidence>
<feature type="signal peptide" evidence="1">
    <location>
        <begin position="1"/>
        <end position="21"/>
    </location>
</feature>
<name>A0A1G8M7B9_9RHOB</name>